<dbReference type="Pfam" id="PF08031">
    <property type="entry name" value="BBE"/>
    <property type="match status" value="1"/>
</dbReference>
<organism evidence="11 12">
    <name type="scientific">Salvia divinorum</name>
    <name type="common">Maria pastora</name>
    <name type="synonym">Diviner's sage</name>
    <dbReference type="NCBI Taxonomy" id="28513"/>
    <lineage>
        <taxon>Eukaryota</taxon>
        <taxon>Viridiplantae</taxon>
        <taxon>Streptophyta</taxon>
        <taxon>Embryophyta</taxon>
        <taxon>Tracheophyta</taxon>
        <taxon>Spermatophyta</taxon>
        <taxon>Magnoliopsida</taxon>
        <taxon>eudicotyledons</taxon>
        <taxon>Gunneridae</taxon>
        <taxon>Pentapetalae</taxon>
        <taxon>asterids</taxon>
        <taxon>lamiids</taxon>
        <taxon>Lamiales</taxon>
        <taxon>Lamiaceae</taxon>
        <taxon>Nepetoideae</taxon>
        <taxon>Mentheae</taxon>
        <taxon>Salviinae</taxon>
        <taxon>Salvia</taxon>
        <taxon>Salvia subgen. Calosphace</taxon>
    </lineage>
</organism>
<evidence type="ECO:0000259" key="10">
    <source>
        <dbReference type="PROSITE" id="PS51387"/>
    </source>
</evidence>
<dbReference type="GO" id="GO:0045551">
    <property type="term" value="F:cinnamyl-alcohol dehydrogenase activity"/>
    <property type="evidence" value="ECO:0007669"/>
    <property type="project" value="UniProtKB-EC"/>
</dbReference>
<keyword evidence="4" id="KW-0017">Alkaloid metabolism</keyword>
<keyword evidence="7" id="KW-0274">FAD</keyword>
<dbReference type="InterPro" id="IPR006094">
    <property type="entry name" value="Oxid_FAD_bind_N"/>
</dbReference>
<keyword evidence="5" id="KW-0285">Flavoprotein</keyword>
<protein>
    <submittedName>
        <fullName evidence="11">Monolignol oxidoreductase AtBBE-like 15</fullName>
        <ecNumber evidence="11">1.1.1.195</ecNumber>
    </submittedName>
</protein>
<comment type="cofactor">
    <cofactor evidence="1">
        <name>FAD</name>
        <dbReference type="ChEBI" id="CHEBI:57692"/>
    </cofactor>
</comment>
<dbReference type="EC" id="1.1.1.195" evidence="11"/>
<dbReference type="Gene3D" id="3.30.465.10">
    <property type="match status" value="1"/>
</dbReference>
<feature type="domain" description="FAD-binding PCMH-type" evidence="10">
    <location>
        <begin position="48"/>
        <end position="226"/>
    </location>
</feature>
<keyword evidence="6 9" id="KW-0732">Signal</keyword>
<dbReference type="InterPro" id="IPR012951">
    <property type="entry name" value="BBE"/>
</dbReference>
<sequence length="510" mass="56493">MSPPLSILLASFLFLLSISTAAEIQDSFPKCVAKHAVKSQNLRCLLPSKPKPLLIFTPLTESHVQAAVLCAKSLAVHLRLRSGGHDYEGISYTSDFKSAPPFILLDLGKLRAVDVDIRSETAWAQAGATIGELYYRISEKSKTHGFPAGLCTSLGVGGHITGGAYGPMMRKYGLGADNVVDARIVDAYGNILDRKSMGEDAFWAIRGGGGGSFGVILAWKVRLVKVPSTVTVFTVARTLEQGATKTLYKWQHIADKIDENLFMRVLINPAPPAAADSGKKRTIKTAYNGVYLGSAASLLKITKSQFPELGMARNETMEMSWIESVVYMGSFPRGTAPETLLSGKAAFVNHFKGKSDFVKEVVPEAGLEGLWRVMLEEESPLVIWNPFGGEMGRIGEGEIAFPHRKGVVFMAQYLTTWRSDKEDAGKRYEWMNKLYDYMAQYASKNPREAYVNYRDDEIGMNGVNFTSVDAVKWGVKYYKTNFERLVRVKSRVDPHDFFWHEQSIPTSLPK</sequence>
<feature type="signal peptide" evidence="9">
    <location>
        <begin position="1"/>
        <end position="21"/>
    </location>
</feature>
<dbReference type="EMBL" id="JBEAFC010000006">
    <property type="protein sequence ID" value="KAL1554901.1"/>
    <property type="molecule type" value="Genomic_DNA"/>
</dbReference>
<keyword evidence="8" id="KW-0325">Glycoprotein</keyword>
<dbReference type="AlphaFoldDB" id="A0ABD1HEN7"/>
<evidence type="ECO:0000256" key="3">
    <source>
        <dbReference type="ARBA" id="ARBA00005466"/>
    </source>
</evidence>
<dbReference type="InterPro" id="IPR016166">
    <property type="entry name" value="FAD-bd_PCMH"/>
</dbReference>
<evidence type="ECO:0000256" key="1">
    <source>
        <dbReference type="ARBA" id="ARBA00001974"/>
    </source>
</evidence>
<evidence type="ECO:0000256" key="7">
    <source>
        <dbReference type="ARBA" id="ARBA00022827"/>
    </source>
</evidence>
<dbReference type="Gene3D" id="3.40.462.20">
    <property type="match status" value="1"/>
</dbReference>
<feature type="chain" id="PRO_5044848119" evidence="9">
    <location>
        <begin position="22"/>
        <end position="510"/>
    </location>
</feature>
<reference evidence="11 12" key="1">
    <citation type="submission" date="2024-06" db="EMBL/GenBank/DDBJ databases">
        <title>A chromosome level genome sequence of Diviner's sage (Salvia divinorum).</title>
        <authorList>
            <person name="Ford S.A."/>
            <person name="Ro D.-K."/>
            <person name="Ness R.W."/>
            <person name="Phillips M.A."/>
        </authorList>
    </citation>
    <scope>NUCLEOTIDE SEQUENCE [LARGE SCALE GENOMIC DNA]</scope>
    <source>
        <strain evidence="11">SAF-2024a</strain>
        <tissue evidence="11">Leaf</tissue>
    </source>
</reference>
<dbReference type="Pfam" id="PF01565">
    <property type="entry name" value="FAD_binding_4"/>
    <property type="match status" value="1"/>
</dbReference>
<dbReference type="Proteomes" id="UP001567538">
    <property type="component" value="Unassembled WGS sequence"/>
</dbReference>
<dbReference type="SUPFAM" id="SSF56176">
    <property type="entry name" value="FAD-binding/transporter-associated domain-like"/>
    <property type="match status" value="1"/>
</dbReference>
<accession>A0ABD1HEN7</accession>
<dbReference type="PROSITE" id="PS51387">
    <property type="entry name" value="FAD_PCMH"/>
    <property type="match status" value="1"/>
</dbReference>
<evidence type="ECO:0000256" key="9">
    <source>
        <dbReference type="SAM" id="SignalP"/>
    </source>
</evidence>
<evidence type="ECO:0000256" key="4">
    <source>
        <dbReference type="ARBA" id="ARBA00022589"/>
    </source>
</evidence>
<comment type="pathway">
    <text evidence="2">Alkaloid biosynthesis.</text>
</comment>
<comment type="caution">
    <text evidence="11">The sequence shown here is derived from an EMBL/GenBank/DDBJ whole genome shotgun (WGS) entry which is preliminary data.</text>
</comment>
<evidence type="ECO:0000256" key="6">
    <source>
        <dbReference type="ARBA" id="ARBA00022729"/>
    </source>
</evidence>
<evidence type="ECO:0000313" key="12">
    <source>
        <dbReference type="Proteomes" id="UP001567538"/>
    </source>
</evidence>
<dbReference type="InterPro" id="IPR016169">
    <property type="entry name" value="FAD-bd_PCMH_sub2"/>
</dbReference>
<name>A0ABD1HEN7_SALDI</name>
<evidence type="ECO:0000256" key="5">
    <source>
        <dbReference type="ARBA" id="ARBA00022630"/>
    </source>
</evidence>
<dbReference type="InterPro" id="IPR016167">
    <property type="entry name" value="FAD-bd_PCMH_sub1"/>
</dbReference>
<evidence type="ECO:0000313" key="11">
    <source>
        <dbReference type="EMBL" id="KAL1554901.1"/>
    </source>
</evidence>
<comment type="similarity">
    <text evidence="3">Belongs to the oxygen-dependent FAD-linked oxidoreductase family.</text>
</comment>
<evidence type="ECO:0000256" key="8">
    <source>
        <dbReference type="ARBA" id="ARBA00023180"/>
    </source>
</evidence>
<evidence type="ECO:0000256" key="2">
    <source>
        <dbReference type="ARBA" id="ARBA00004913"/>
    </source>
</evidence>
<keyword evidence="11" id="KW-0560">Oxidoreductase</keyword>
<proteinExistence type="inferred from homology"/>
<dbReference type="InterPro" id="IPR036318">
    <property type="entry name" value="FAD-bd_PCMH-like_sf"/>
</dbReference>
<keyword evidence="12" id="KW-1185">Reference proteome</keyword>
<dbReference type="Gene3D" id="3.30.43.10">
    <property type="entry name" value="Uridine Diphospho-n-acetylenolpyruvylglucosamine Reductase, domain 2"/>
    <property type="match status" value="1"/>
</dbReference>
<gene>
    <name evidence="11" type="primary">MEE23</name>
    <name evidence="11" type="ORF">AAHA92_15406</name>
</gene>
<dbReference type="PANTHER" id="PTHR32448">
    <property type="entry name" value="OS08G0158400 PROTEIN"/>
    <property type="match status" value="1"/>
</dbReference>